<dbReference type="InterPro" id="IPR011856">
    <property type="entry name" value="tRNA_endonuc-like_dom_sf"/>
</dbReference>
<evidence type="ECO:0000256" key="1">
    <source>
        <dbReference type="ARBA" id="ARBA00023163"/>
    </source>
</evidence>
<protein>
    <submittedName>
        <fullName evidence="4">Mrr restriction system protein</fullName>
    </submittedName>
</protein>
<dbReference type="Gene3D" id="3.40.1350.10">
    <property type="match status" value="1"/>
</dbReference>
<name>A0A6J4V9D1_9BACT</name>
<dbReference type="AlphaFoldDB" id="A0A6J4V9D1"/>
<dbReference type="GO" id="GO:0006355">
    <property type="term" value="P:regulation of DNA-templated transcription"/>
    <property type="evidence" value="ECO:0007669"/>
    <property type="project" value="InterPro"/>
</dbReference>
<feature type="region of interest" description="Disordered" evidence="2">
    <location>
        <begin position="76"/>
        <end position="105"/>
    </location>
</feature>
<feature type="domain" description="HTH HARE-type" evidence="3">
    <location>
        <begin position="108"/>
        <end position="186"/>
    </location>
</feature>
<dbReference type="PANTHER" id="PTHR30015:SF7">
    <property type="entry name" value="TYPE IV METHYL-DIRECTED RESTRICTION ENZYME ECOKMRR"/>
    <property type="match status" value="1"/>
</dbReference>
<sequence>MSENLLAAVERVLDEADEPLHYQDLTRRVLESGLWATEGQTPAATINAKLSTDIKRHGDASRFDRTAPGVFALRSRSASGGCDEVDEPGAPEPAARSADESPQDDSFLTFTDAAERVLSESSDGQPMHYRAITERALAAGLIQTRGLTPEATLIAQLGTEIDRYVRRGQTPRFVRAGRGYFGLTRWQPRGLAYEIEQQNARVRDELHSRLHSLAPAEFEALVGDVLGAIGFAEVTVMGRSGDGGVDVRGTLVVGDVIQTRMAVQVKRWKSNVQTPTVREVRGSLGAHEQGLIITTSGFSAGAVEEARRRDAVPVALMDGKQFVNLLIDNGLGVRRDSHILLELSKLEHDTSGERQDEPT</sequence>
<dbReference type="Pfam" id="PF04471">
    <property type="entry name" value="Mrr_cat"/>
    <property type="match status" value="1"/>
</dbReference>
<dbReference type="InterPro" id="IPR007759">
    <property type="entry name" value="Asxl_HARE-HTH"/>
</dbReference>
<dbReference type="PROSITE" id="PS51913">
    <property type="entry name" value="HTH_HARE"/>
    <property type="match status" value="2"/>
</dbReference>
<organism evidence="4">
    <name type="scientific">uncultured Thermomicrobiales bacterium</name>
    <dbReference type="NCBI Taxonomy" id="1645740"/>
    <lineage>
        <taxon>Bacteria</taxon>
        <taxon>Pseudomonadati</taxon>
        <taxon>Thermomicrobiota</taxon>
        <taxon>Thermomicrobia</taxon>
        <taxon>Thermomicrobiales</taxon>
        <taxon>environmental samples</taxon>
    </lineage>
</organism>
<dbReference type="SUPFAM" id="SSF52980">
    <property type="entry name" value="Restriction endonuclease-like"/>
    <property type="match status" value="1"/>
</dbReference>
<dbReference type="GO" id="GO:0009307">
    <property type="term" value="P:DNA restriction-modification system"/>
    <property type="evidence" value="ECO:0007669"/>
    <property type="project" value="InterPro"/>
</dbReference>
<evidence type="ECO:0000259" key="3">
    <source>
        <dbReference type="PROSITE" id="PS51913"/>
    </source>
</evidence>
<feature type="domain" description="HTH HARE-type" evidence="3">
    <location>
        <begin position="3"/>
        <end position="76"/>
    </location>
</feature>
<dbReference type="GO" id="GO:0015666">
    <property type="term" value="F:restriction endodeoxyribonuclease activity"/>
    <property type="evidence" value="ECO:0007669"/>
    <property type="project" value="TreeGrafter"/>
</dbReference>
<evidence type="ECO:0000313" key="4">
    <source>
        <dbReference type="EMBL" id="CAA9570708.1"/>
    </source>
</evidence>
<dbReference type="GO" id="GO:0003677">
    <property type="term" value="F:DNA binding"/>
    <property type="evidence" value="ECO:0007669"/>
    <property type="project" value="InterPro"/>
</dbReference>
<keyword evidence="1" id="KW-0804">Transcription</keyword>
<dbReference type="Pfam" id="PF05066">
    <property type="entry name" value="HARE-HTH"/>
    <property type="match status" value="2"/>
</dbReference>
<gene>
    <name evidence="4" type="ORF">AVDCRST_MAG49-3580</name>
</gene>
<dbReference type="InterPro" id="IPR052906">
    <property type="entry name" value="Type_IV_Methyl-Rstrct_Enzyme"/>
</dbReference>
<proteinExistence type="predicted"/>
<dbReference type="InterPro" id="IPR007560">
    <property type="entry name" value="Restrct_endonuc_IV_Mrr"/>
</dbReference>
<dbReference type="InterPro" id="IPR011335">
    <property type="entry name" value="Restrct_endonuc-II-like"/>
</dbReference>
<dbReference type="EMBL" id="CADCWG010000249">
    <property type="protein sequence ID" value="CAA9570708.1"/>
    <property type="molecule type" value="Genomic_DNA"/>
</dbReference>
<reference evidence="4" key="1">
    <citation type="submission" date="2020-02" db="EMBL/GenBank/DDBJ databases">
        <authorList>
            <person name="Meier V. D."/>
        </authorList>
    </citation>
    <scope>NUCLEOTIDE SEQUENCE</scope>
    <source>
        <strain evidence="4">AVDCRST_MAG49</strain>
    </source>
</reference>
<evidence type="ECO:0000256" key="2">
    <source>
        <dbReference type="SAM" id="MobiDB-lite"/>
    </source>
</evidence>
<dbReference type="PANTHER" id="PTHR30015">
    <property type="entry name" value="MRR RESTRICTION SYSTEM PROTEIN"/>
    <property type="match status" value="1"/>
</dbReference>
<accession>A0A6J4V9D1</accession>